<reference evidence="1 2" key="1">
    <citation type="submission" date="2018-02" db="EMBL/GenBank/DDBJ databases">
        <title>The genomes of Aspergillus section Nigri reveals drivers in fungal speciation.</title>
        <authorList>
            <consortium name="DOE Joint Genome Institute"/>
            <person name="Vesth T.C."/>
            <person name="Nybo J."/>
            <person name="Theobald S."/>
            <person name="Brandl J."/>
            <person name="Frisvad J.C."/>
            <person name="Nielsen K.F."/>
            <person name="Lyhne E.K."/>
            <person name="Kogle M.E."/>
            <person name="Kuo A."/>
            <person name="Riley R."/>
            <person name="Clum A."/>
            <person name="Nolan M."/>
            <person name="Lipzen A."/>
            <person name="Salamov A."/>
            <person name="Henrissat B."/>
            <person name="Wiebenga A."/>
            <person name="De vries R.P."/>
            <person name="Grigoriev I.V."/>
            <person name="Mortensen U.H."/>
            <person name="Andersen M.R."/>
            <person name="Baker S.E."/>
        </authorList>
    </citation>
    <scope>NUCLEOTIDE SEQUENCE [LARGE SCALE GENOMIC DNA]</scope>
    <source>
        <strain evidence="1 2">CBS 313.89</strain>
    </source>
</reference>
<dbReference type="VEuPathDB" id="FungiDB:BO72DRAFT_453202"/>
<dbReference type="AlphaFoldDB" id="A0A8G1RDR3"/>
<dbReference type="Proteomes" id="UP000249789">
    <property type="component" value="Unassembled WGS sequence"/>
</dbReference>
<dbReference type="RefSeq" id="XP_040795929.1">
    <property type="nucleotide sequence ID" value="XM_040945922.1"/>
</dbReference>
<sequence>MRIKDEGRLFGALLACHQLPVLAQNMEDRTTQLPSTLVDGHAIQYRTDIRISEVTREDTPGWKWTSFRFPHGSAALSPSLDVDRRMEPWIGLFGAGRYVDT</sequence>
<protein>
    <submittedName>
        <fullName evidence="1">Uncharacterized protein</fullName>
    </submittedName>
</protein>
<proteinExistence type="predicted"/>
<accession>A0A8G1RDR3</accession>
<dbReference type="OrthoDB" id="10611847at2759"/>
<keyword evidence="2" id="KW-1185">Reference proteome</keyword>
<organism evidence="1 2">
    <name type="scientific">Aspergillus fijiensis CBS 313.89</name>
    <dbReference type="NCBI Taxonomy" id="1448319"/>
    <lineage>
        <taxon>Eukaryota</taxon>
        <taxon>Fungi</taxon>
        <taxon>Dikarya</taxon>
        <taxon>Ascomycota</taxon>
        <taxon>Pezizomycotina</taxon>
        <taxon>Eurotiomycetes</taxon>
        <taxon>Eurotiomycetidae</taxon>
        <taxon>Eurotiales</taxon>
        <taxon>Aspergillaceae</taxon>
        <taxon>Aspergillus</taxon>
    </lineage>
</organism>
<name>A0A8G1RDR3_9EURO</name>
<gene>
    <name evidence="1" type="ORF">BO72DRAFT_453202</name>
</gene>
<evidence type="ECO:0000313" key="2">
    <source>
        <dbReference type="Proteomes" id="UP000249789"/>
    </source>
</evidence>
<dbReference type="EMBL" id="KZ824706">
    <property type="protein sequence ID" value="RAK71917.1"/>
    <property type="molecule type" value="Genomic_DNA"/>
</dbReference>
<evidence type="ECO:0000313" key="1">
    <source>
        <dbReference type="EMBL" id="RAK71917.1"/>
    </source>
</evidence>
<dbReference type="GeneID" id="63863255"/>